<dbReference type="Pfam" id="PF10853">
    <property type="entry name" value="DUF2650"/>
    <property type="match status" value="1"/>
</dbReference>
<evidence type="ECO:0000256" key="2">
    <source>
        <dbReference type="SAM" id="SignalP"/>
    </source>
</evidence>
<proteinExistence type="predicted"/>
<dbReference type="WBParaSite" id="PSAMB.scaffold257size60697.g3825.t1">
    <property type="protein sequence ID" value="PSAMB.scaffold257size60697.g3825.t1"/>
    <property type="gene ID" value="PSAMB.scaffold257size60697.g3825"/>
</dbReference>
<name>A0A914VVA3_9BILA</name>
<keyword evidence="1" id="KW-0812">Transmembrane</keyword>
<keyword evidence="3" id="KW-1185">Reference proteome</keyword>
<accession>A0A914VVA3</accession>
<keyword evidence="1" id="KW-0472">Membrane</keyword>
<dbReference type="InterPro" id="IPR022559">
    <property type="entry name" value="SUP-1-like"/>
</dbReference>
<feature type="chain" id="PRO_5036995543" evidence="2">
    <location>
        <begin position="22"/>
        <end position="97"/>
    </location>
</feature>
<feature type="signal peptide" evidence="2">
    <location>
        <begin position="1"/>
        <end position="21"/>
    </location>
</feature>
<reference evidence="4" key="1">
    <citation type="submission" date="2022-11" db="UniProtKB">
        <authorList>
            <consortium name="WormBaseParasite"/>
        </authorList>
    </citation>
    <scope>IDENTIFICATION</scope>
</reference>
<keyword evidence="1" id="KW-1133">Transmembrane helix</keyword>
<feature type="transmembrane region" description="Helical" evidence="1">
    <location>
        <begin position="69"/>
        <end position="94"/>
    </location>
</feature>
<organism evidence="3 4">
    <name type="scientific">Plectus sambesii</name>
    <dbReference type="NCBI Taxonomy" id="2011161"/>
    <lineage>
        <taxon>Eukaryota</taxon>
        <taxon>Metazoa</taxon>
        <taxon>Ecdysozoa</taxon>
        <taxon>Nematoda</taxon>
        <taxon>Chromadorea</taxon>
        <taxon>Plectida</taxon>
        <taxon>Plectina</taxon>
        <taxon>Plectoidea</taxon>
        <taxon>Plectidae</taxon>
        <taxon>Plectus</taxon>
    </lineage>
</organism>
<evidence type="ECO:0000313" key="4">
    <source>
        <dbReference type="WBParaSite" id="PSAMB.scaffold257size60697.g3825.t1"/>
    </source>
</evidence>
<evidence type="ECO:0000313" key="3">
    <source>
        <dbReference type="Proteomes" id="UP000887566"/>
    </source>
</evidence>
<protein>
    <submittedName>
        <fullName evidence="4">Uncharacterized protein</fullName>
    </submittedName>
</protein>
<evidence type="ECO:0000256" key="1">
    <source>
        <dbReference type="SAM" id="Phobius"/>
    </source>
</evidence>
<dbReference type="PANTHER" id="PTHR34149">
    <property type="entry name" value="PROTEIN CBG11905-RELATED"/>
    <property type="match status" value="1"/>
</dbReference>
<dbReference type="AlphaFoldDB" id="A0A914VVA3"/>
<sequence>MGLTTNFLFALIAIGFVSTLAEDLTKTQDGSMWCPIPLAGTRCPDSSAFHYYKCCGDLNKDCCFNLQTWVIVVLAIIVLCIIASVVAGVIRCICCGR</sequence>
<dbReference type="Proteomes" id="UP000887566">
    <property type="component" value="Unplaced"/>
</dbReference>
<dbReference type="PANTHER" id="PTHR34149:SF2">
    <property type="entry name" value="PROTEIN CBG11905"/>
    <property type="match status" value="1"/>
</dbReference>
<keyword evidence="2" id="KW-0732">Signal</keyword>